<dbReference type="PANTHER" id="PTHR30154">
    <property type="entry name" value="LEUCINE-RESPONSIVE REGULATORY PROTEIN"/>
    <property type="match status" value="1"/>
</dbReference>
<comment type="caution">
    <text evidence="2">The sequence shown here is derived from an EMBL/GenBank/DDBJ whole genome shotgun (WGS) entry which is preliminary data.</text>
</comment>
<evidence type="ECO:0000313" key="3">
    <source>
        <dbReference type="Proteomes" id="UP000318720"/>
    </source>
</evidence>
<dbReference type="GO" id="GO:0005829">
    <property type="term" value="C:cytosol"/>
    <property type="evidence" value="ECO:0007669"/>
    <property type="project" value="TreeGrafter"/>
</dbReference>
<proteinExistence type="predicted"/>
<evidence type="ECO:0000259" key="1">
    <source>
        <dbReference type="Pfam" id="PF01037"/>
    </source>
</evidence>
<dbReference type="Pfam" id="PF13412">
    <property type="entry name" value="HTH_24"/>
    <property type="match status" value="1"/>
</dbReference>
<dbReference type="SUPFAM" id="SSF54909">
    <property type="entry name" value="Dimeric alpha+beta barrel"/>
    <property type="match status" value="2"/>
</dbReference>
<dbReference type="Gene3D" id="1.10.10.10">
    <property type="entry name" value="Winged helix-like DNA-binding domain superfamily/Winged helix DNA-binding domain"/>
    <property type="match status" value="2"/>
</dbReference>
<evidence type="ECO:0000313" key="2">
    <source>
        <dbReference type="EMBL" id="TQE35881.1"/>
    </source>
</evidence>
<feature type="domain" description="Transcription regulator AsnC/Lrp ligand binding" evidence="1">
    <location>
        <begin position="80"/>
        <end position="147"/>
    </location>
</feature>
<dbReference type="SMART" id="SM00344">
    <property type="entry name" value="HTH_ASNC"/>
    <property type="match status" value="1"/>
</dbReference>
<dbReference type="Gene3D" id="3.30.70.920">
    <property type="match status" value="2"/>
</dbReference>
<dbReference type="InterPro" id="IPR019888">
    <property type="entry name" value="Tscrpt_reg_AsnC-like"/>
</dbReference>
<dbReference type="InterPro" id="IPR019887">
    <property type="entry name" value="Tscrpt_reg_AsnC/Lrp_C"/>
</dbReference>
<dbReference type="InterPro" id="IPR011008">
    <property type="entry name" value="Dimeric_a/b-barrel"/>
</dbReference>
<name>A0AAE8W6U5_9ACTN</name>
<reference evidence="2 3" key="1">
    <citation type="submission" date="2019-03" db="EMBL/GenBank/DDBJ databases">
        <title>Comparative genomic analyses of the sweetpotato soil rot pathogen, Streptomyces ipomoeae.</title>
        <authorList>
            <person name="Ruschel Soares N."/>
            <person name="Badger J.H."/>
            <person name="Huguet-Tapia J.C."/>
            <person name="Clark C.A."/>
            <person name="Pettis G.S."/>
        </authorList>
    </citation>
    <scope>NUCLEOTIDE SEQUENCE [LARGE SCALE GENOMIC DNA]</scope>
    <source>
        <strain evidence="2 3">88-35</strain>
    </source>
</reference>
<dbReference type="PANTHER" id="PTHR30154:SF34">
    <property type="entry name" value="TRANSCRIPTIONAL REGULATOR AZLB"/>
    <property type="match status" value="1"/>
</dbReference>
<organism evidence="2 3">
    <name type="scientific">Streptomyces ipomoeae</name>
    <dbReference type="NCBI Taxonomy" id="103232"/>
    <lineage>
        <taxon>Bacteria</taxon>
        <taxon>Bacillati</taxon>
        <taxon>Actinomycetota</taxon>
        <taxon>Actinomycetes</taxon>
        <taxon>Kitasatosporales</taxon>
        <taxon>Streptomycetaceae</taxon>
        <taxon>Streptomyces</taxon>
    </lineage>
</organism>
<dbReference type="Proteomes" id="UP000318720">
    <property type="component" value="Unassembled WGS sequence"/>
</dbReference>
<dbReference type="GO" id="GO:0043200">
    <property type="term" value="P:response to amino acid"/>
    <property type="evidence" value="ECO:0007669"/>
    <property type="project" value="TreeGrafter"/>
</dbReference>
<dbReference type="GO" id="GO:0043565">
    <property type="term" value="F:sequence-specific DNA binding"/>
    <property type="evidence" value="ECO:0007669"/>
    <property type="project" value="TreeGrafter"/>
</dbReference>
<gene>
    <name evidence="2" type="ORF">Sipo8835_11730</name>
</gene>
<dbReference type="SUPFAM" id="SSF46785">
    <property type="entry name" value="Winged helix' DNA-binding domain"/>
    <property type="match status" value="1"/>
</dbReference>
<protein>
    <submittedName>
        <fullName evidence="2">Lrp/AsnC family transcriptional regulator</fullName>
    </submittedName>
</protein>
<sequence length="349" mass="38195">MHADVPILRSVKMDPLDEEDLILIHALQIAPRVSWAAAADILGVNAQSLAQRWAGLRATGTAWITAGPGGIHGDLTTALIEVDCLPGGRPRAIQALCADPRVVTVEESTQGRDLMLTVMTGDMAEMTFFLTDELIKAPGVATIRTYLGTAMYRDGSSWRLQALSPHQVAALEAEARATLRDGDVQPPKNAWPLIEALAADGRRTAAELAQATGRNPSTVRRQLPRLLRSGLLSFRCEVAQSFSGWPISCTWRCRVQPAHLDKTVDALSTLPNLRLCMSTTGNTNMLITVWARDLPHIVRLEQLLGTKLPWMEILDSGVNLRTSKRVGWMLDAYGRATGEVITPTALRWR</sequence>
<dbReference type="AlphaFoldDB" id="A0AAE8W6U5"/>
<accession>A0AAE8W6U5</accession>
<dbReference type="EMBL" id="SPAZ01000100">
    <property type="protein sequence ID" value="TQE35881.1"/>
    <property type="molecule type" value="Genomic_DNA"/>
</dbReference>
<dbReference type="Pfam" id="PF01037">
    <property type="entry name" value="AsnC_trans_reg"/>
    <property type="match status" value="1"/>
</dbReference>
<dbReference type="InterPro" id="IPR036390">
    <property type="entry name" value="WH_DNA-bd_sf"/>
</dbReference>
<dbReference type="InterPro" id="IPR036388">
    <property type="entry name" value="WH-like_DNA-bd_sf"/>
</dbReference>